<dbReference type="EMBL" id="JAKUDN010000002">
    <property type="protein sequence ID" value="MCP8352514.1"/>
    <property type="molecule type" value="Genomic_DNA"/>
</dbReference>
<organism evidence="1 2">
    <name type="scientific">Candidatus Synchoanobacter obligatus</name>
    <dbReference type="NCBI Taxonomy" id="2919597"/>
    <lineage>
        <taxon>Bacteria</taxon>
        <taxon>Pseudomonadati</taxon>
        <taxon>Pseudomonadota</taxon>
        <taxon>Gammaproteobacteria</taxon>
        <taxon>Candidatus Comchoanobacterales</taxon>
        <taxon>Candidatus Comchoanobacteraceae</taxon>
        <taxon>Candidatus Synchoanobacter</taxon>
    </lineage>
</organism>
<evidence type="ECO:0000313" key="1">
    <source>
        <dbReference type="EMBL" id="MCP8352514.1"/>
    </source>
</evidence>
<accession>A0ABT1L5Q5</accession>
<protein>
    <submittedName>
        <fullName evidence="1">Uncharacterized protein</fullName>
    </submittedName>
</protein>
<reference evidence="1 2" key="1">
    <citation type="journal article" date="2022" name="Nat. Microbiol.">
        <title>The microbiome of a bacterivorous marine choanoflagellate contains a resource-demanding obligate bacterial associate.</title>
        <authorList>
            <person name="Needham D.M."/>
            <person name="Poirier C."/>
            <person name="Bachy C."/>
            <person name="George E.E."/>
            <person name="Wilken S."/>
            <person name="Yung C.C.M."/>
            <person name="Limardo A.J."/>
            <person name="Morando M."/>
            <person name="Sudek L."/>
            <person name="Malmstrom R.R."/>
            <person name="Keeling P.J."/>
            <person name="Santoro A.E."/>
            <person name="Worden A.Z."/>
        </authorList>
    </citation>
    <scope>NUCLEOTIDE SEQUENCE [LARGE SCALE GENOMIC DNA]</scope>
    <source>
        <strain evidence="1 2">Comchoano-2</strain>
    </source>
</reference>
<dbReference type="Proteomes" id="UP001320768">
    <property type="component" value="Unassembled WGS sequence"/>
</dbReference>
<name>A0ABT1L5Q5_9GAMM</name>
<sequence>MHETLEALRLGWDNDKPMILNKYIYELVCPQEEEAGCDLDMANVENLEISTIRKFQLIFPEIYSRMVEYLKSYLSIMYDLSGSRVYLSSTIVPVKKAYLLAVKNKCSQYFRGLSLELHTHLLHAAYSEKDALRYFPEYLVNYFEQIGLSADVLSCFMLKSSWRSEYALWVRLSLLAPDISSRSLLEGKRDLDSSIKAMIIKTSSIYKKLVEVWVKESLERHSLPKDVEKVLDVVDILMLNLTSIQMKHQIQFPLRKEHRISQELMDSLFSEPRSKAKGILK</sequence>
<keyword evidence="2" id="KW-1185">Reference proteome</keyword>
<evidence type="ECO:0000313" key="2">
    <source>
        <dbReference type="Proteomes" id="UP001320768"/>
    </source>
</evidence>
<proteinExistence type="predicted"/>
<dbReference type="RefSeq" id="WP_258569619.1">
    <property type="nucleotide sequence ID" value="NZ_JAKUDN010000002.1"/>
</dbReference>
<comment type="caution">
    <text evidence="1">The sequence shown here is derived from an EMBL/GenBank/DDBJ whole genome shotgun (WGS) entry which is preliminary data.</text>
</comment>
<gene>
    <name evidence="1" type="ORF">MKS91_04350</name>
</gene>